<dbReference type="PANTHER" id="PTHR21052">
    <property type="entry name" value="SPERMATOGENESIS ASSOCIATED 11-RELATED"/>
    <property type="match status" value="1"/>
</dbReference>
<dbReference type="InterPro" id="IPR032870">
    <property type="entry name" value="ALKBH7-like"/>
</dbReference>
<dbReference type="OrthoDB" id="28127at2759"/>
<dbReference type="PANTHER" id="PTHR21052:SF0">
    <property type="entry name" value="ALPHA-KETOGLUTARATE-DEPENDENT DIOXYGENASE ALKB HOMOLOG 7, MITOCHONDRIAL"/>
    <property type="match status" value="1"/>
</dbReference>
<keyword evidence="2" id="KW-1185">Reference proteome</keyword>
<dbReference type="AlphaFoldDB" id="A0A9P6B535"/>
<dbReference type="InterPro" id="IPR037151">
    <property type="entry name" value="AlkB-like_sf"/>
</dbReference>
<dbReference type="SUPFAM" id="SSF51197">
    <property type="entry name" value="Clavaminate synthase-like"/>
    <property type="match status" value="1"/>
</dbReference>
<dbReference type="GO" id="GO:0006631">
    <property type="term" value="P:fatty acid metabolic process"/>
    <property type="evidence" value="ECO:0007669"/>
    <property type="project" value="TreeGrafter"/>
</dbReference>
<reference evidence="1" key="1">
    <citation type="journal article" date="2020" name="Nat. Commun.">
        <title>Large-scale genome sequencing of mycorrhizal fungi provides insights into the early evolution of symbiotic traits.</title>
        <authorList>
            <person name="Miyauchi S."/>
            <person name="Kiss E."/>
            <person name="Kuo A."/>
            <person name="Drula E."/>
            <person name="Kohler A."/>
            <person name="Sanchez-Garcia M."/>
            <person name="Morin E."/>
            <person name="Andreopoulos B."/>
            <person name="Barry K.W."/>
            <person name="Bonito G."/>
            <person name="Buee M."/>
            <person name="Carver A."/>
            <person name="Chen C."/>
            <person name="Cichocki N."/>
            <person name="Clum A."/>
            <person name="Culley D."/>
            <person name="Crous P.W."/>
            <person name="Fauchery L."/>
            <person name="Girlanda M."/>
            <person name="Hayes R.D."/>
            <person name="Keri Z."/>
            <person name="LaButti K."/>
            <person name="Lipzen A."/>
            <person name="Lombard V."/>
            <person name="Magnuson J."/>
            <person name="Maillard F."/>
            <person name="Murat C."/>
            <person name="Nolan M."/>
            <person name="Ohm R.A."/>
            <person name="Pangilinan J."/>
            <person name="Pereira M.F."/>
            <person name="Perotto S."/>
            <person name="Peter M."/>
            <person name="Pfister S."/>
            <person name="Riley R."/>
            <person name="Sitrit Y."/>
            <person name="Stielow J.B."/>
            <person name="Szollosi G."/>
            <person name="Zifcakova L."/>
            <person name="Stursova M."/>
            <person name="Spatafora J.W."/>
            <person name="Tedersoo L."/>
            <person name="Vaario L.M."/>
            <person name="Yamada A."/>
            <person name="Yan M."/>
            <person name="Wang P."/>
            <person name="Xu J."/>
            <person name="Bruns T."/>
            <person name="Baldrian P."/>
            <person name="Vilgalys R."/>
            <person name="Dunand C."/>
            <person name="Henrissat B."/>
            <person name="Grigoriev I.V."/>
            <person name="Hibbett D."/>
            <person name="Nagy L.G."/>
            <person name="Martin F.M."/>
        </authorList>
    </citation>
    <scope>NUCLEOTIDE SEQUENCE</scope>
    <source>
        <strain evidence="1">UP504</strain>
    </source>
</reference>
<evidence type="ECO:0000313" key="1">
    <source>
        <dbReference type="EMBL" id="KAF9517903.1"/>
    </source>
</evidence>
<gene>
    <name evidence="1" type="ORF">BS47DRAFT_1290337</name>
</gene>
<evidence type="ECO:0000313" key="2">
    <source>
        <dbReference type="Proteomes" id="UP000886523"/>
    </source>
</evidence>
<accession>A0A9P6B535</accession>
<organism evidence="1 2">
    <name type="scientific">Hydnum rufescens UP504</name>
    <dbReference type="NCBI Taxonomy" id="1448309"/>
    <lineage>
        <taxon>Eukaryota</taxon>
        <taxon>Fungi</taxon>
        <taxon>Dikarya</taxon>
        <taxon>Basidiomycota</taxon>
        <taxon>Agaricomycotina</taxon>
        <taxon>Agaricomycetes</taxon>
        <taxon>Cantharellales</taxon>
        <taxon>Hydnaceae</taxon>
        <taxon>Hydnum</taxon>
    </lineage>
</organism>
<protein>
    <recommendedName>
        <fullName evidence="3">Alpha-ketoglutarate-dependent dioxygenase AlkB-like domain-containing protein</fullName>
    </recommendedName>
</protein>
<comment type="caution">
    <text evidence="1">The sequence shown here is derived from an EMBL/GenBank/DDBJ whole genome shotgun (WGS) entry which is preliminary data.</text>
</comment>
<name>A0A9P6B535_9AGAM</name>
<sequence length="249" mass="28288">MGSFVLPLGCALSRPHQFVLYPDFLSIAEQHTLLHASLEKLDRTLTPSRDVRRRRRTWVQSGHPLDPRNGEFLPDDMYDFEEGHFDGVIKFYREMHLTSWPPDESLTSTVSAVPPLSSIVARLHALFMSHVSARSQRRPALQTHLLHLASNGAIFPHVDNVEASGGTIMGVSLGAERVMRLVRRRRESPEYQSKLEVMPPSFDVDEIRYTYDHSILATAIFKGRNIEAGQRLSVMIRVRAVFLSFNLIS</sequence>
<dbReference type="GO" id="GO:0006974">
    <property type="term" value="P:DNA damage response"/>
    <property type="evidence" value="ECO:0007669"/>
    <property type="project" value="InterPro"/>
</dbReference>
<dbReference type="Proteomes" id="UP000886523">
    <property type="component" value="Unassembled WGS sequence"/>
</dbReference>
<dbReference type="EMBL" id="MU128928">
    <property type="protein sequence ID" value="KAF9517903.1"/>
    <property type="molecule type" value="Genomic_DNA"/>
</dbReference>
<dbReference type="Gene3D" id="2.60.120.590">
    <property type="entry name" value="Alpha-ketoglutarate-dependent dioxygenase AlkB-like"/>
    <property type="match status" value="1"/>
</dbReference>
<evidence type="ECO:0008006" key="3">
    <source>
        <dbReference type="Google" id="ProtNLM"/>
    </source>
</evidence>
<dbReference type="GO" id="GO:0005759">
    <property type="term" value="C:mitochondrial matrix"/>
    <property type="evidence" value="ECO:0007669"/>
    <property type="project" value="TreeGrafter"/>
</dbReference>
<proteinExistence type="predicted"/>
<dbReference type="GO" id="GO:0016706">
    <property type="term" value="F:2-oxoglutarate-dependent dioxygenase activity"/>
    <property type="evidence" value="ECO:0007669"/>
    <property type="project" value="TreeGrafter"/>
</dbReference>